<comment type="catalytic activity">
    <reaction evidence="6">
        <text>alpha-D-ribose 1-phosphate = D-ribose 5-phosphate</text>
        <dbReference type="Rhea" id="RHEA:18793"/>
        <dbReference type="ChEBI" id="CHEBI:57720"/>
        <dbReference type="ChEBI" id="CHEBI:78346"/>
        <dbReference type="EC" id="5.4.2.7"/>
    </reaction>
</comment>
<feature type="binding site" evidence="6">
    <location>
        <position position="283"/>
    </location>
    <ligand>
        <name>Mn(2+)</name>
        <dbReference type="ChEBI" id="CHEBI:29035"/>
        <label>2</label>
    </ligand>
</feature>
<organism evidence="9 10">
    <name type="scientific">candidate division TA06 bacterium</name>
    <dbReference type="NCBI Taxonomy" id="2250710"/>
    <lineage>
        <taxon>Bacteria</taxon>
        <taxon>Bacteria division TA06</taxon>
    </lineage>
</organism>
<feature type="binding site" evidence="6">
    <location>
        <position position="324"/>
    </location>
    <ligand>
        <name>Mn(2+)</name>
        <dbReference type="ChEBI" id="CHEBI:29035"/>
        <label>1</label>
    </ligand>
</feature>
<reference evidence="9 10" key="1">
    <citation type="submission" date="2019-03" db="EMBL/GenBank/DDBJ databases">
        <title>Metabolic potential of uncultured bacteria and archaea associated with petroleum seepage in deep-sea sediments.</title>
        <authorList>
            <person name="Dong X."/>
            <person name="Hubert C."/>
        </authorList>
    </citation>
    <scope>NUCLEOTIDE SEQUENCE [LARGE SCALE GENOMIC DNA]</scope>
    <source>
        <strain evidence="9">E44_bin18</strain>
    </source>
</reference>
<dbReference type="InterPro" id="IPR006124">
    <property type="entry name" value="Metalloenzyme"/>
</dbReference>
<feature type="binding site" evidence="6">
    <location>
        <position position="288"/>
    </location>
    <ligand>
        <name>Mn(2+)</name>
        <dbReference type="ChEBI" id="CHEBI:29035"/>
        <label>2</label>
    </ligand>
</feature>
<dbReference type="CDD" id="cd16009">
    <property type="entry name" value="PPM"/>
    <property type="match status" value="1"/>
</dbReference>
<feature type="binding site" evidence="6">
    <location>
        <position position="336"/>
    </location>
    <ligand>
        <name>Mn(2+)</name>
        <dbReference type="ChEBI" id="CHEBI:29035"/>
        <label>2</label>
    </ligand>
</feature>
<dbReference type="EMBL" id="SOJN01000012">
    <property type="protein sequence ID" value="TET47637.1"/>
    <property type="molecule type" value="Genomic_DNA"/>
</dbReference>
<gene>
    <name evidence="6" type="primary">deoB</name>
    <name evidence="9" type="ORF">E3J62_00835</name>
</gene>
<evidence type="ECO:0000256" key="7">
    <source>
        <dbReference type="NCBIfam" id="TIGR01696"/>
    </source>
</evidence>
<comment type="similarity">
    <text evidence="1 6">Belongs to the phosphopentomutase family.</text>
</comment>
<feature type="binding site" evidence="6">
    <location>
        <position position="11"/>
    </location>
    <ligand>
        <name>Mn(2+)</name>
        <dbReference type="ChEBI" id="CHEBI:29035"/>
        <label>1</label>
    </ligand>
</feature>
<dbReference type="GO" id="GO:0006015">
    <property type="term" value="P:5-phosphoribose 1-diphosphate biosynthetic process"/>
    <property type="evidence" value="ECO:0007669"/>
    <property type="project" value="UniProtKB-UniPathway"/>
</dbReference>
<evidence type="ECO:0000259" key="8">
    <source>
        <dbReference type="Pfam" id="PF01676"/>
    </source>
</evidence>
<dbReference type="GO" id="GO:0009117">
    <property type="term" value="P:nucleotide metabolic process"/>
    <property type="evidence" value="ECO:0007669"/>
    <property type="project" value="UniProtKB-UniRule"/>
</dbReference>
<evidence type="ECO:0000256" key="6">
    <source>
        <dbReference type="HAMAP-Rule" id="MF_00740"/>
    </source>
</evidence>
<protein>
    <recommendedName>
        <fullName evidence="6 7">Phosphopentomutase</fullName>
        <ecNumber evidence="6 7">5.4.2.7</ecNumber>
    </recommendedName>
    <alternativeName>
        <fullName evidence="6">Phosphodeoxyribomutase</fullName>
    </alternativeName>
</protein>
<comment type="catalytic activity">
    <reaction evidence="6">
        <text>2-deoxy-alpha-D-ribose 1-phosphate = 2-deoxy-D-ribose 5-phosphate</text>
        <dbReference type="Rhea" id="RHEA:27658"/>
        <dbReference type="ChEBI" id="CHEBI:57259"/>
        <dbReference type="ChEBI" id="CHEBI:62877"/>
        <dbReference type="EC" id="5.4.2.7"/>
    </reaction>
</comment>
<evidence type="ECO:0000256" key="3">
    <source>
        <dbReference type="ARBA" id="ARBA00022723"/>
    </source>
</evidence>
<keyword evidence="3 6" id="KW-0479">Metal-binding</keyword>
<evidence type="ECO:0000313" key="9">
    <source>
        <dbReference type="EMBL" id="TET47637.1"/>
    </source>
</evidence>
<feature type="domain" description="Metalloenzyme" evidence="8">
    <location>
        <begin position="3"/>
        <end position="376"/>
    </location>
</feature>
<evidence type="ECO:0000256" key="2">
    <source>
        <dbReference type="ARBA" id="ARBA00022490"/>
    </source>
</evidence>
<evidence type="ECO:0000256" key="5">
    <source>
        <dbReference type="ARBA" id="ARBA00023235"/>
    </source>
</evidence>
<dbReference type="PANTHER" id="PTHR21110">
    <property type="entry name" value="PHOSPHOPENTOMUTASE"/>
    <property type="match status" value="1"/>
</dbReference>
<dbReference type="FunFam" id="3.30.70.1250:FF:000001">
    <property type="entry name" value="Phosphopentomutase"/>
    <property type="match status" value="1"/>
</dbReference>
<feature type="binding site" evidence="6">
    <location>
        <position position="325"/>
    </location>
    <ligand>
        <name>Mn(2+)</name>
        <dbReference type="ChEBI" id="CHEBI:29035"/>
        <label>1</label>
    </ligand>
</feature>
<dbReference type="PIRSF" id="PIRSF001491">
    <property type="entry name" value="Ppentomutase"/>
    <property type="match status" value="1"/>
</dbReference>
<dbReference type="PANTHER" id="PTHR21110:SF0">
    <property type="entry name" value="PHOSPHOPENTOMUTASE"/>
    <property type="match status" value="1"/>
</dbReference>
<dbReference type="NCBIfam" id="NF003766">
    <property type="entry name" value="PRK05362.1"/>
    <property type="match status" value="1"/>
</dbReference>
<dbReference type="InterPro" id="IPR017850">
    <property type="entry name" value="Alkaline_phosphatase_core_sf"/>
</dbReference>
<comment type="function">
    <text evidence="6">Isomerase that catalyzes the conversion of deoxy-ribose 1-phosphate (dRib-1-P) and ribose 1-phosphate (Rib-1-P) to deoxy-ribose 5-phosphate (dRib-5-P) and ribose 5-phosphate (Rib-5-P), respectively.</text>
</comment>
<comment type="pathway">
    <text evidence="6">Carbohydrate degradation; 2-deoxy-D-ribose 1-phosphate degradation; D-glyceraldehyde 3-phosphate and acetaldehyde from 2-deoxy-alpha-D-ribose 1-phosphate: step 1/2.</text>
</comment>
<comment type="subcellular location">
    <subcellularLocation>
        <location evidence="6">Cytoplasm</location>
    </subcellularLocation>
</comment>
<dbReference type="InterPro" id="IPR024052">
    <property type="entry name" value="Phosphopentomutase_DeoB_cap_sf"/>
</dbReference>
<dbReference type="Gene3D" id="3.30.70.1250">
    <property type="entry name" value="Phosphopentomutase"/>
    <property type="match status" value="1"/>
</dbReference>
<dbReference type="GO" id="GO:0030145">
    <property type="term" value="F:manganese ion binding"/>
    <property type="evidence" value="ECO:0007669"/>
    <property type="project" value="UniProtKB-UniRule"/>
</dbReference>
<dbReference type="AlphaFoldDB" id="A0A523UYP7"/>
<keyword evidence="5 6" id="KW-0413">Isomerase</keyword>
<evidence type="ECO:0000256" key="1">
    <source>
        <dbReference type="ARBA" id="ARBA00010373"/>
    </source>
</evidence>
<comment type="cofactor">
    <cofactor evidence="6">
        <name>Mn(2+)</name>
        <dbReference type="ChEBI" id="CHEBI:29035"/>
    </cofactor>
    <text evidence="6">Binds 2 manganese ions.</text>
</comment>
<keyword evidence="4 6" id="KW-0464">Manganese</keyword>
<dbReference type="GO" id="GO:0043094">
    <property type="term" value="P:metabolic compound salvage"/>
    <property type="evidence" value="ECO:0007669"/>
    <property type="project" value="UniProtKB-UniRule"/>
</dbReference>
<name>A0A523UYP7_UNCT6</name>
<dbReference type="EC" id="5.4.2.7" evidence="6 7"/>
<proteinExistence type="inferred from homology"/>
<dbReference type="InterPro" id="IPR010045">
    <property type="entry name" value="DeoB"/>
</dbReference>
<accession>A0A523UYP7</accession>
<evidence type="ECO:0000256" key="4">
    <source>
        <dbReference type="ARBA" id="ARBA00023211"/>
    </source>
</evidence>
<dbReference type="Proteomes" id="UP000315525">
    <property type="component" value="Unassembled WGS sequence"/>
</dbReference>
<dbReference type="SUPFAM" id="SSF143856">
    <property type="entry name" value="DeoB insert domain-like"/>
    <property type="match status" value="1"/>
</dbReference>
<dbReference type="Gene3D" id="3.40.720.10">
    <property type="entry name" value="Alkaline Phosphatase, subunit A"/>
    <property type="match status" value="1"/>
</dbReference>
<dbReference type="UniPathway" id="UPA00087">
    <property type="reaction ID" value="UER00173"/>
</dbReference>
<dbReference type="GO" id="GO:0006018">
    <property type="term" value="P:2-deoxyribose 1-phosphate catabolic process"/>
    <property type="evidence" value="ECO:0007669"/>
    <property type="project" value="UniProtKB-UniRule"/>
</dbReference>
<dbReference type="NCBIfam" id="TIGR01696">
    <property type="entry name" value="deoB"/>
    <property type="match status" value="1"/>
</dbReference>
<dbReference type="GO" id="GO:0000287">
    <property type="term" value="F:magnesium ion binding"/>
    <property type="evidence" value="ECO:0007669"/>
    <property type="project" value="UniProtKB-UniRule"/>
</dbReference>
<dbReference type="SUPFAM" id="SSF53649">
    <property type="entry name" value="Alkaline phosphatase-like"/>
    <property type="match status" value="1"/>
</dbReference>
<keyword evidence="2 6" id="KW-0963">Cytoplasm</keyword>
<dbReference type="GO" id="GO:0008973">
    <property type="term" value="F:phosphopentomutase activity"/>
    <property type="evidence" value="ECO:0007669"/>
    <property type="project" value="UniProtKB-UniRule"/>
</dbReference>
<dbReference type="Pfam" id="PF01676">
    <property type="entry name" value="Metalloenzyme"/>
    <property type="match status" value="1"/>
</dbReference>
<comment type="caution">
    <text evidence="9">The sequence shown here is derived from an EMBL/GenBank/DDBJ whole genome shotgun (WGS) entry which is preliminary data.</text>
</comment>
<evidence type="ECO:0000313" key="10">
    <source>
        <dbReference type="Proteomes" id="UP000315525"/>
    </source>
</evidence>
<dbReference type="GO" id="GO:0005829">
    <property type="term" value="C:cytosol"/>
    <property type="evidence" value="ECO:0007669"/>
    <property type="project" value="TreeGrafter"/>
</dbReference>
<dbReference type="HAMAP" id="MF_00740">
    <property type="entry name" value="Phosphopentomut"/>
    <property type="match status" value="1"/>
</dbReference>
<sequence>MFKRAIILLLDGVGAGELPDAADYGDVGSNTLGNLAKACGGLHLPNLGRLGLGNIMDIEGVLPSRNPGTCYGKMAEASKGKDSTSGHWEIAGIVLDKALPLYPKGFPSEIISEFERKTSRKAIGNRPASGTIIIEELGEEHMRDGSLIVYTSADSVFQIAAHEDVVPPTELYHYCEMARSILTGEHGVARVIARPFVGKPGSFRRTERRRDFSLTPPDDTLLDLLKKSGVPVIGVGKVDDLFAGRGLTESYHSVKNMECIDYTLNAMEKTSEGLIFANFVEFDMLWGHRNDVESFKSGLEQFDRRLPEVEDRMRSGDILFLTADHGNDPTTPSTDHSREYVPLIAFAPENRKSCDLGTRDSFADLGATVGEVFGIELKNGTSFLEELWMNRN</sequence>